<sequence length="90" mass="9716">MLAKLPKVRGRLSADVDLAKLTWFRVGGPAEVLFRPADEIDLMEFLKKLPKEVPVTILGVGSNTLVRDGGIPGVSIRLGAGFNNITDTDQ</sequence>
<dbReference type="PANTHER" id="PTHR21071">
    <property type="entry name" value="UDP-N-ACETYLENOLPYRUVOYLGLUCOSAMINE REDUCTASE"/>
    <property type="match status" value="1"/>
</dbReference>
<dbReference type="EMBL" id="UINC01072867">
    <property type="protein sequence ID" value="SVC08812.1"/>
    <property type="molecule type" value="Genomic_DNA"/>
</dbReference>
<proteinExistence type="predicted"/>
<dbReference type="AlphaFoldDB" id="A0A382JBS2"/>
<evidence type="ECO:0008006" key="2">
    <source>
        <dbReference type="Google" id="ProtNLM"/>
    </source>
</evidence>
<dbReference type="InterPro" id="IPR036318">
    <property type="entry name" value="FAD-bd_PCMH-like_sf"/>
</dbReference>
<gene>
    <name evidence="1" type="ORF">METZ01_LOCUS261666</name>
</gene>
<dbReference type="Gene3D" id="3.30.43.10">
    <property type="entry name" value="Uridine Diphospho-n-acetylenolpyruvylglucosamine Reductase, domain 2"/>
    <property type="match status" value="1"/>
</dbReference>
<dbReference type="GO" id="GO:0008762">
    <property type="term" value="F:UDP-N-acetylmuramate dehydrogenase activity"/>
    <property type="evidence" value="ECO:0007669"/>
    <property type="project" value="InterPro"/>
</dbReference>
<dbReference type="InterPro" id="IPR016167">
    <property type="entry name" value="FAD-bd_PCMH_sub1"/>
</dbReference>
<protein>
    <recommendedName>
        <fullName evidence="2">FAD-binding PCMH-type domain-containing protein</fullName>
    </recommendedName>
</protein>
<dbReference type="InterPro" id="IPR003170">
    <property type="entry name" value="MurB"/>
</dbReference>
<reference evidence="1" key="1">
    <citation type="submission" date="2018-05" db="EMBL/GenBank/DDBJ databases">
        <authorList>
            <person name="Lanie J.A."/>
            <person name="Ng W.-L."/>
            <person name="Kazmierczak K.M."/>
            <person name="Andrzejewski T.M."/>
            <person name="Davidsen T.M."/>
            <person name="Wayne K.J."/>
            <person name="Tettelin H."/>
            <person name="Glass J.I."/>
            <person name="Rusch D."/>
            <person name="Podicherti R."/>
            <person name="Tsui H.-C.T."/>
            <person name="Winkler M.E."/>
        </authorList>
    </citation>
    <scope>NUCLEOTIDE SEQUENCE</scope>
</reference>
<dbReference type="SUPFAM" id="SSF56176">
    <property type="entry name" value="FAD-binding/transporter-associated domain-like"/>
    <property type="match status" value="1"/>
</dbReference>
<dbReference type="GO" id="GO:0071555">
    <property type="term" value="P:cell wall organization"/>
    <property type="evidence" value="ECO:0007669"/>
    <property type="project" value="TreeGrafter"/>
</dbReference>
<name>A0A382JBS2_9ZZZZ</name>
<dbReference type="GO" id="GO:0005829">
    <property type="term" value="C:cytosol"/>
    <property type="evidence" value="ECO:0007669"/>
    <property type="project" value="TreeGrafter"/>
</dbReference>
<dbReference type="GO" id="GO:0050660">
    <property type="term" value="F:flavin adenine dinucleotide binding"/>
    <property type="evidence" value="ECO:0007669"/>
    <property type="project" value="InterPro"/>
</dbReference>
<accession>A0A382JBS2</accession>
<feature type="non-terminal residue" evidence="1">
    <location>
        <position position="90"/>
    </location>
</feature>
<evidence type="ECO:0000313" key="1">
    <source>
        <dbReference type="EMBL" id="SVC08812.1"/>
    </source>
</evidence>
<organism evidence="1">
    <name type="scientific">marine metagenome</name>
    <dbReference type="NCBI Taxonomy" id="408172"/>
    <lineage>
        <taxon>unclassified sequences</taxon>
        <taxon>metagenomes</taxon>
        <taxon>ecological metagenomes</taxon>
    </lineage>
</organism>
<dbReference type="PANTHER" id="PTHR21071:SF4">
    <property type="entry name" value="UDP-N-ACETYLENOLPYRUVOYLGLUCOSAMINE REDUCTASE"/>
    <property type="match status" value="1"/>
</dbReference>